<evidence type="ECO:0000256" key="1">
    <source>
        <dbReference type="ARBA" id="ARBA00022676"/>
    </source>
</evidence>
<reference evidence="5 6" key="1">
    <citation type="submission" date="2019-02" db="EMBL/GenBank/DDBJ databases">
        <title>Pedobacter sp. RP-3-8 sp. nov., isolated from Arctic soil.</title>
        <authorList>
            <person name="Dahal R.H."/>
        </authorList>
    </citation>
    <scope>NUCLEOTIDE SEQUENCE [LARGE SCALE GENOMIC DNA]</scope>
    <source>
        <strain evidence="5 6">RP-3-8</strain>
    </source>
</reference>
<accession>A0A4R0N1C0</accession>
<evidence type="ECO:0000313" key="6">
    <source>
        <dbReference type="Proteomes" id="UP000291117"/>
    </source>
</evidence>
<sequence>MKNRYFLLLSLILICCTGISSYAQNKNILPDWALGGFVRPNGVNPIISADSSTVFMDPMTNSRIQWQANDTFNPAAAVKDGKIVVLYRSEDKSGIKIGRRTSRLGYAISKDGLNFTRKTEPVLYPDHDDQKEFEWPGGCEDPRIAVAEDGTYVMLYTQWNRKIPRLGAATSKDLIHWTKHGPIFQDAYEGKFLNIPTKSASILTQVKGGRQIIVKLNGQYFMYWGERHVYAATSSNLLDWRPLVDAQGSLLKLASPRTGFFDSDMTECGPPAVMTEKGIVLLYNGRNNPGERGDKRFNGGAYCAGQMLFDKTDPTKLVDRLDVPFFRPMESFEKSGQYANGTVFIEGMAWFKEKWFLYYGCADSRVGVAIYNPAKRVEPDPIIDTQKNNTPINKPI</sequence>
<dbReference type="InterPro" id="IPR023296">
    <property type="entry name" value="Glyco_hydro_beta-prop_sf"/>
</dbReference>
<comment type="similarity">
    <text evidence="3">Belongs to the glycosyl hydrolase 130 family.</text>
</comment>
<organism evidence="5 6">
    <name type="scientific">Pedobacter hiemivivus</name>
    <dbReference type="NCBI Taxonomy" id="2530454"/>
    <lineage>
        <taxon>Bacteria</taxon>
        <taxon>Pseudomonadati</taxon>
        <taxon>Bacteroidota</taxon>
        <taxon>Sphingobacteriia</taxon>
        <taxon>Sphingobacteriales</taxon>
        <taxon>Sphingobacteriaceae</taxon>
        <taxon>Pedobacter</taxon>
    </lineage>
</organism>
<keyword evidence="2" id="KW-0808">Transferase</keyword>
<keyword evidence="6" id="KW-1185">Reference proteome</keyword>
<dbReference type="InterPro" id="IPR007184">
    <property type="entry name" value="Mannoside_phosphorylase"/>
</dbReference>
<dbReference type="Pfam" id="PF04041">
    <property type="entry name" value="Glyco_hydro_130"/>
    <property type="match status" value="1"/>
</dbReference>
<dbReference type="PANTHER" id="PTHR34106:SF5">
    <property type="entry name" value="GLYCOSIDASE"/>
    <property type="match status" value="1"/>
</dbReference>
<evidence type="ECO:0000256" key="2">
    <source>
        <dbReference type="ARBA" id="ARBA00022679"/>
    </source>
</evidence>
<evidence type="ECO:0000256" key="3">
    <source>
        <dbReference type="ARBA" id="ARBA00024356"/>
    </source>
</evidence>
<evidence type="ECO:0000256" key="4">
    <source>
        <dbReference type="SAM" id="SignalP"/>
    </source>
</evidence>
<dbReference type="PANTHER" id="PTHR34106">
    <property type="entry name" value="GLYCOSIDASE"/>
    <property type="match status" value="1"/>
</dbReference>
<dbReference type="GO" id="GO:0016757">
    <property type="term" value="F:glycosyltransferase activity"/>
    <property type="evidence" value="ECO:0007669"/>
    <property type="project" value="UniProtKB-KW"/>
</dbReference>
<evidence type="ECO:0000313" key="5">
    <source>
        <dbReference type="EMBL" id="TCC93127.1"/>
    </source>
</evidence>
<dbReference type="Gene3D" id="2.115.10.20">
    <property type="entry name" value="Glycosyl hydrolase domain, family 43"/>
    <property type="match status" value="1"/>
</dbReference>
<dbReference type="OrthoDB" id="2534034at2"/>
<name>A0A4R0N1C0_9SPHI</name>
<dbReference type="SUPFAM" id="SSF75005">
    <property type="entry name" value="Arabinanase/levansucrase/invertase"/>
    <property type="match status" value="1"/>
</dbReference>
<dbReference type="RefSeq" id="WP_131610501.1">
    <property type="nucleotide sequence ID" value="NZ_SJSM01000012.1"/>
</dbReference>
<dbReference type="EMBL" id="SJSM01000012">
    <property type="protein sequence ID" value="TCC93127.1"/>
    <property type="molecule type" value="Genomic_DNA"/>
</dbReference>
<keyword evidence="1" id="KW-0328">Glycosyltransferase</keyword>
<comment type="caution">
    <text evidence="5">The sequence shown here is derived from an EMBL/GenBank/DDBJ whole genome shotgun (WGS) entry which is preliminary data.</text>
</comment>
<proteinExistence type="inferred from homology"/>
<gene>
    <name evidence="5" type="ORF">EZ444_17860</name>
</gene>
<dbReference type="Proteomes" id="UP000291117">
    <property type="component" value="Unassembled WGS sequence"/>
</dbReference>
<dbReference type="CDD" id="cd18610">
    <property type="entry name" value="GH130_BT3780-like"/>
    <property type="match status" value="1"/>
</dbReference>
<evidence type="ECO:0008006" key="7">
    <source>
        <dbReference type="Google" id="ProtNLM"/>
    </source>
</evidence>
<dbReference type="AlphaFoldDB" id="A0A4R0N1C0"/>
<feature type="signal peptide" evidence="4">
    <location>
        <begin position="1"/>
        <end position="23"/>
    </location>
</feature>
<dbReference type="PIRSF" id="PIRSF016202">
    <property type="entry name" value="PH1107"/>
    <property type="match status" value="1"/>
</dbReference>
<keyword evidence="4" id="KW-0732">Signal</keyword>
<protein>
    <recommendedName>
        <fullName evidence="7">Pesticidal protein Cry15Aa</fullName>
    </recommendedName>
</protein>
<feature type="chain" id="PRO_5020403423" description="Pesticidal protein Cry15Aa" evidence="4">
    <location>
        <begin position="24"/>
        <end position="396"/>
    </location>
</feature>